<accession>A0A481Z4Y7</accession>
<evidence type="ECO:0000256" key="4">
    <source>
        <dbReference type="ARBA" id="ARBA00022603"/>
    </source>
</evidence>
<evidence type="ECO:0000256" key="2">
    <source>
        <dbReference type="ARBA" id="ARBA00008556"/>
    </source>
</evidence>
<sequence>MEIISDLKKSEIINVIKNLLKKKENNQHIEIEAKINYYSNFENRFGLGVKLNSFNRLKSFLENKITPIFTSRKVESFDNYRKITNLLNNEIKWENKEKIKNFDLTEYSTRISLSLESNIEPIKNFNPKFSRIIERYSYIFPNNILRADISIVLQNKERIYEVELELLNIKDIKDIDNYITIFLSTTRIILGILLDTKIMYNVNNYLHTISMFNKILKSELRYKSEKMDHRKLYLLRNLHITDMIFGGLVGNKKDNYTVTYKADGLRKLLVFIDNSGYLVSTPNDVNLILVNKNIGEISGTIIEGELIPKESRKKDAPQEELWFIAYDCIALNGNSNIQKEKHEERLKHCKKILDFFRKFMPSIINIEIKDFILFKTPEDFFSIMNDMEEKKSENKFKDDGYIFTPTNMKYNSGNDKILSLNERKLTEYPDICKWKPIEFMTIDFAIFRESGKIKLFSYHKREYILFKGSNIEPFDIEDVDSENELTKDIPDKTVVEYKWSNNKFVPIRIRKDKEKPNLVEFANDNWKLIKNPILISTFKGDDIVLLRRYHNSIKKKLFLSRKKDSTLIDIGSGRGGDVIKWKLSKFSKIIAVEPNDEYIKELVKRIKSIFSIDNIPIIENIEDLNENIKNFPIIIVKTYGEDYELIRKVRELYIGEKVDTISMMLSLSFFWNKEENFNNLMKTIKSNLKEDGEFIFLSIDGDSVKEAFKPKFNKNSIFEINLEKIGNIRLSGEKVFISFEGTIVENQEEYLVNFDDIRLTTIELKEINISDKELFLNNYEKKITTLYSYGSFKNFIEKDINKMVSAIEVFIKENIAVNDDIFKFVKNSTKFNMPIIRIASIPENSLIHSILKAFYKKYANYLNYENRTIIVNKFIEGLSEILDIPNVDFTGKKYYQEIENKSISEIIKLLKENDDEIIPLISQVIRININVFLILEDDLLINKKSSKFPISINIGKNSIGYELLGLNTGFGIKTVFLLKENFF</sequence>
<reference evidence="11" key="1">
    <citation type="journal article" date="2019" name="MBio">
        <title>Virus Genomes from Deep Sea Sediments Expand the Ocean Megavirome and Support Independent Origins of Viral Gigantism.</title>
        <authorList>
            <person name="Backstrom D."/>
            <person name="Yutin N."/>
            <person name="Jorgensen S.L."/>
            <person name="Dharamshi J."/>
            <person name="Homa F."/>
            <person name="Zaremba-Niedwiedzka K."/>
            <person name="Spang A."/>
            <person name="Wolf Y.I."/>
            <person name="Koonin E.V."/>
            <person name="Ettema T.J."/>
        </authorList>
    </citation>
    <scope>NUCLEOTIDE SEQUENCE</scope>
</reference>
<dbReference type="GO" id="GO:0008233">
    <property type="term" value="F:peptidase activity"/>
    <property type="evidence" value="ECO:0007669"/>
    <property type="project" value="UniProtKB-KW"/>
</dbReference>
<gene>
    <name evidence="11" type="ORF">LCPAC104_01630</name>
</gene>
<dbReference type="GO" id="GO:0005525">
    <property type="term" value="F:GTP binding"/>
    <property type="evidence" value="ECO:0007669"/>
    <property type="project" value="UniProtKB-KW"/>
</dbReference>
<evidence type="ECO:0000259" key="10">
    <source>
        <dbReference type="PROSITE" id="PS51562"/>
    </source>
</evidence>
<dbReference type="GO" id="GO:0003723">
    <property type="term" value="F:RNA binding"/>
    <property type="evidence" value="ECO:0007669"/>
    <property type="project" value="UniProtKB-KW"/>
</dbReference>
<proteinExistence type="inferred from homology"/>
<evidence type="ECO:0000256" key="7">
    <source>
        <dbReference type="ARBA" id="ARBA00022741"/>
    </source>
</evidence>
<evidence type="ECO:0000256" key="5">
    <source>
        <dbReference type="ARBA" id="ARBA00022679"/>
    </source>
</evidence>
<keyword evidence="8" id="KW-0694">RNA-binding</keyword>
<keyword evidence="7" id="KW-0547">Nucleotide-binding</keyword>
<keyword evidence="11" id="KW-0645">Protease</keyword>
<keyword evidence="9" id="KW-0342">GTP-binding</keyword>
<dbReference type="GO" id="GO:0004484">
    <property type="term" value="F:mRNA guanylyltransferase activity"/>
    <property type="evidence" value="ECO:0007669"/>
    <property type="project" value="InterPro"/>
</dbReference>
<dbReference type="EC" id="2.1.1.56" evidence="3"/>
<keyword evidence="11" id="KW-0378">Hydrolase</keyword>
<evidence type="ECO:0000256" key="6">
    <source>
        <dbReference type="ARBA" id="ARBA00022691"/>
    </source>
</evidence>
<evidence type="ECO:0000256" key="9">
    <source>
        <dbReference type="ARBA" id="ARBA00023134"/>
    </source>
</evidence>
<dbReference type="GO" id="GO:0004482">
    <property type="term" value="F:mRNA 5'-cap (guanine-N7-)-methyltransferase activity"/>
    <property type="evidence" value="ECO:0007669"/>
    <property type="project" value="UniProtKB-EC"/>
</dbReference>
<dbReference type="Gene3D" id="3.40.50.150">
    <property type="entry name" value="Vaccinia Virus protein VP39"/>
    <property type="match status" value="1"/>
</dbReference>
<name>A0A481Z4Y7_9VIRU</name>
<dbReference type="InterPro" id="IPR033469">
    <property type="entry name" value="CYTH-like_dom_sf"/>
</dbReference>
<dbReference type="UniPathway" id="UPA00922"/>
<dbReference type="GO" id="GO:0006508">
    <property type="term" value="P:proteolysis"/>
    <property type="evidence" value="ECO:0007669"/>
    <property type="project" value="UniProtKB-KW"/>
</dbReference>
<dbReference type="Pfam" id="PF01331">
    <property type="entry name" value="mRNA_cap_enzyme"/>
    <property type="match status" value="1"/>
</dbReference>
<evidence type="ECO:0000256" key="3">
    <source>
        <dbReference type="ARBA" id="ARBA00011926"/>
    </source>
</evidence>
<feature type="domain" description="MRNA cap 0 methyltransferase" evidence="10">
    <location>
        <begin position="541"/>
        <end position="815"/>
    </location>
</feature>
<dbReference type="SUPFAM" id="SSF53335">
    <property type="entry name" value="S-adenosyl-L-methionine-dependent methyltransferases"/>
    <property type="match status" value="1"/>
</dbReference>
<dbReference type="InterPro" id="IPR012340">
    <property type="entry name" value="NA-bd_OB-fold"/>
</dbReference>
<keyword evidence="4" id="KW-0489">Methyltransferase</keyword>
<keyword evidence="6" id="KW-0949">S-adenosyl-L-methionine</keyword>
<dbReference type="SUPFAM" id="SSF56091">
    <property type="entry name" value="DNA ligase/mRNA capping enzyme, catalytic domain"/>
    <property type="match status" value="1"/>
</dbReference>
<evidence type="ECO:0000256" key="1">
    <source>
        <dbReference type="ARBA" id="ARBA00005129"/>
    </source>
</evidence>
<dbReference type="InterPro" id="IPR001339">
    <property type="entry name" value="mRNA_cap_enzyme_adenylation"/>
</dbReference>
<comment type="similarity">
    <text evidence="2">In the N-terminal section; belongs to the dsDNA virus mRNA guanylyltransferase family.</text>
</comment>
<dbReference type="SUPFAM" id="SSF55154">
    <property type="entry name" value="CYTH-like phosphatases"/>
    <property type="match status" value="1"/>
</dbReference>
<dbReference type="Gene3D" id="3.30.470.30">
    <property type="entry name" value="DNA ligase/mRNA capping enzyme"/>
    <property type="match status" value="1"/>
</dbReference>
<organism evidence="11">
    <name type="scientific">Pithovirus LCPAC104</name>
    <dbReference type="NCBI Taxonomy" id="2506589"/>
    <lineage>
        <taxon>Viruses</taxon>
        <taxon>Pithoviruses</taxon>
    </lineage>
</organism>
<dbReference type="PANTHER" id="PTHR12189">
    <property type="entry name" value="MRNA GUANINE-7- METHYLTRANSFERASE"/>
    <property type="match status" value="1"/>
</dbReference>
<protein>
    <recommendedName>
        <fullName evidence="3">mRNA (guanine-N(7))-methyltransferase</fullName>
        <ecNumber evidence="3">2.1.1.56</ecNumber>
    </recommendedName>
</protein>
<dbReference type="EMBL" id="MK500495">
    <property type="protein sequence ID" value="QBK90666.1"/>
    <property type="molecule type" value="Genomic_DNA"/>
</dbReference>
<dbReference type="InterPro" id="IPR029063">
    <property type="entry name" value="SAM-dependent_MTases_sf"/>
</dbReference>
<keyword evidence="5" id="KW-0808">Transferase</keyword>
<dbReference type="GO" id="GO:0005524">
    <property type="term" value="F:ATP binding"/>
    <property type="evidence" value="ECO:0007669"/>
    <property type="project" value="InterPro"/>
</dbReference>
<dbReference type="Pfam" id="PF03291">
    <property type="entry name" value="mRNA_G-N7_MeTrfase"/>
    <property type="match status" value="1"/>
</dbReference>
<dbReference type="PROSITE" id="PS51562">
    <property type="entry name" value="RNA_CAP0_MT"/>
    <property type="match status" value="1"/>
</dbReference>
<dbReference type="SUPFAM" id="SSF50249">
    <property type="entry name" value="Nucleic acid-binding proteins"/>
    <property type="match status" value="1"/>
</dbReference>
<dbReference type="InterPro" id="IPR004971">
    <property type="entry name" value="mRNA_G-N7_MeTrfase_dom"/>
</dbReference>
<dbReference type="Gene3D" id="2.40.50.140">
    <property type="entry name" value="Nucleic acid-binding proteins"/>
    <property type="match status" value="1"/>
</dbReference>
<evidence type="ECO:0000256" key="8">
    <source>
        <dbReference type="ARBA" id="ARBA00022884"/>
    </source>
</evidence>
<evidence type="ECO:0000313" key="11">
    <source>
        <dbReference type="EMBL" id="QBK90666.1"/>
    </source>
</evidence>
<comment type="pathway">
    <text evidence="1">mRNA processing; mRNA capping.</text>
</comment>
<dbReference type="InterPro" id="IPR039753">
    <property type="entry name" value="RG7MT1"/>
</dbReference>
<dbReference type="PANTHER" id="PTHR12189:SF2">
    <property type="entry name" value="MRNA CAP GUANINE-N7 METHYLTRANSFERASE"/>
    <property type="match status" value="1"/>
</dbReference>